<dbReference type="AlphaFoldDB" id="A0AAU8PXB9"/>
<comment type="subcellular location">
    <subcellularLocation>
        <location evidence="1 10">Cytoplasm</location>
    </subcellularLocation>
</comment>
<gene>
    <name evidence="14" type="ordered locus">Desku_0914</name>
</gene>
<keyword evidence="8 10" id="KW-0239">DNA-directed DNA polymerase</keyword>
<evidence type="ECO:0000259" key="11">
    <source>
        <dbReference type="Pfam" id="PF00712"/>
    </source>
</evidence>
<dbReference type="Pfam" id="PF02768">
    <property type="entry name" value="DNA_pol3_beta_3"/>
    <property type="match status" value="1"/>
</dbReference>
<dbReference type="InterPro" id="IPR022634">
    <property type="entry name" value="DNA_polIII_beta_N"/>
</dbReference>
<dbReference type="GO" id="GO:0003887">
    <property type="term" value="F:DNA-directed DNA polymerase activity"/>
    <property type="evidence" value="ECO:0007669"/>
    <property type="project" value="UniProtKB-UniRule"/>
</dbReference>
<dbReference type="GO" id="GO:0006271">
    <property type="term" value="P:DNA strand elongation involved in DNA replication"/>
    <property type="evidence" value="ECO:0007669"/>
    <property type="project" value="TreeGrafter"/>
</dbReference>
<feature type="domain" description="DNA polymerase III beta sliding clamp C-terminal" evidence="13">
    <location>
        <begin position="238"/>
        <end position="343"/>
    </location>
</feature>
<evidence type="ECO:0000256" key="5">
    <source>
        <dbReference type="ARBA" id="ARBA00022679"/>
    </source>
</evidence>
<dbReference type="GO" id="GO:0009360">
    <property type="term" value="C:DNA polymerase III complex"/>
    <property type="evidence" value="ECO:0007669"/>
    <property type="project" value="InterPro"/>
</dbReference>
<name>A0AAU8PXB9_DESK7</name>
<dbReference type="GO" id="GO:0008408">
    <property type="term" value="F:3'-5' exonuclease activity"/>
    <property type="evidence" value="ECO:0007669"/>
    <property type="project" value="InterPro"/>
</dbReference>
<dbReference type="GO" id="GO:0005737">
    <property type="term" value="C:cytoplasm"/>
    <property type="evidence" value="ECO:0007669"/>
    <property type="project" value="UniProtKB-SubCell"/>
</dbReference>
<dbReference type="InterPro" id="IPR046938">
    <property type="entry name" value="DNA_clamp_sf"/>
</dbReference>
<comment type="similarity">
    <text evidence="2 10">Belongs to the beta sliding clamp family.</text>
</comment>
<dbReference type="RefSeq" id="WP_013822028.1">
    <property type="nucleotide sequence ID" value="NC_015573.1"/>
</dbReference>
<dbReference type="NCBIfam" id="TIGR00663">
    <property type="entry name" value="dnan"/>
    <property type="match status" value="1"/>
</dbReference>
<evidence type="ECO:0000256" key="1">
    <source>
        <dbReference type="ARBA" id="ARBA00004496"/>
    </source>
</evidence>
<dbReference type="CDD" id="cd00140">
    <property type="entry name" value="beta_clamp"/>
    <property type="match status" value="1"/>
</dbReference>
<dbReference type="EMBL" id="CP002770">
    <property type="protein sequence ID" value="AEG14513.1"/>
    <property type="molecule type" value="Genomic_DNA"/>
</dbReference>
<evidence type="ECO:0000256" key="3">
    <source>
        <dbReference type="ARBA" id="ARBA00021035"/>
    </source>
</evidence>
<evidence type="ECO:0000259" key="12">
    <source>
        <dbReference type="Pfam" id="PF02767"/>
    </source>
</evidence>
<dbReference type="SMART" id="SM00480">
    <property type="entry name" value="POL3Bc"/>
    <property type="match status" value="1"/>
</dbReference>
<dbReference type="InterPro" id="IPR022637">
    <property type="entry name" value="DNA_polIII_beta_cen"/>
</dbReference>
<evidence type="ECO:0000256" key="10">
    <source>
        <dbReference type="PIRNR" id="PIRNR000804"/>
    </source>
</evidence>
<comment type="function">
    <text evidence="10">Confers DNA tethering and processivity to DNA polymerases and other proteins. Acts as a clamp, forming a ring around DNA (a reaction catalyzed by the clamp-loading complex) which diffuses in an ATP-independent manner freely and bidirectionally along dsDNA. Initially characterized for its ability to contact the catalytic subunit of DNA polymerase III (Pol III), a complex, multichain enzyme responsible for most of the replicative synthesis in bacteria; Pol III exhibits 3'-5' exonuclease proofreading activity. The beta chain is required for initiation of replication as well as for processivity of DNA replication.</text>
</comment>
<dbReference type="Gene3D" id="3.70.10.10">
    <property type="match status" value="1"/>
</dbReference>
<dbReference type="InterPro" id="IPR001001">
    <property type="entry name" value="DNA_polIII_beta"/>
</dbReference>
<proteinExistence type="inferred from homology"/>
<evidence type="ECO:0000256" key="6">
    <source>
        <dbReference type="ARBA" id="ARBA00022695"/>
    </source>
</evidence>
<dbReference type="SUPFAM" id="SSF55979">
    <property type="entry name" value="DNA clamp"/>
    <property type="match status" value="3"/>
</dbReference>
<keyword evidence="5 10" id="KW-0808">Transferase</keyword>
<evidence type="ECO:0000259" key="13">
    <source>
        <dbReference type="Pfam" id="PF02768"/>
    </source>
</evidence>
<evidence type="ECO:0000313" key="14">
    <source>
        <dbReference type="EMBL" id="AEG14513.1"/>
    </source>
</evidence>
<evidence type="ECO:0000256" key="4">
    <source>
        <dbReference type="ARBA" id="ARBA00022490"/>
    </source>
</evidence>
<reference evidence="15" key="1">
    <citation type="submission" date="2011-05" db="EMBL/GenBank/DDBJ databases">
        <title>Complete sequence of Desulfotomaculum kuznetsovii DSM 6115.</title>
        <authorList>
            <person name="Lucas S."/>
            <person name="Han J."/>
            <person name="Lapidus A."/>
            <person name="Cheng J.-F."/>
            <person name="Goodwin L."/>
            <person name="Pitluck S."/>
            <person name="Peters L."/>
            <person name="Mikhailova N."/>
            <person name="Lu M."/>
            <person name="Saunders E."/>
            <person name="Han C."/>
            <person name="Tapia R."/>
            <person name="Land M."/>
            <person name="Hauser L."/>
            <person name="Kyrpides N."/>
            <person name="Ivanova N."/>
            <person name="Pagani I."/>
            <person name="Nazina T."/>
            <person name="Ivanova A."/>
            <person name="Parshina S."/>
            <person name="Kuever J."/>
            <person name="Muyzer G."/>
            <person name="Plugge C."/>
            <person name="Stams A."/>
            <person name="Woyke T."/>
        </authorList>
    </citation>
    <scope>NUCLEOTIDE SEQUENCE [LARGE SCALE GENOMIC DNA]</scope>
    <source>
        <strain evidence="15">DSM 6115 / VKM B-1805 / 17</strain>
    </source>
</reference>
<dbReference type="Proteomes" id="UP000009229">
    <property type="component" value="Chromosome"/>
</dbReference>
<evidence type="ECO:0000256" key="8">
    <source>
        <dbReference type="ARBA" id="ARBA00022932"/>
    </source>
</evidence>
<dbReference type="Pfam" id="PF02767">
    <property type="entry name" value="DNA_pol3_beta_2"/>
    <property type="match status" value="1"/>
</dbReference>
<keyword evidence="6 10" id="KW-0548">Nucleotidyltransferase</keyword>
<keyword evidence="7 10" id="KW-0235">DNA replication</keyword>
<sequence>MKFITSKETFESALFAARRAVKLNSPLGILQGIHMTARGDRLEVVGTDTELTIRYTAEVEVTDEGEVIVNAGIYDLVKRLPAGPVEVERAENELLLRYSGSEARVSVYAGEFPAVPSVDGRGIEVDAAEFLNAVGRVYFACYGNHDKPILTGVLFKATPFGLELVASDMNRMNWAYLPADGESEVDAVVPQATLQEALKVLDGDRVTIHVRDNFVVFRGGSVEVFSRTIAGKYPDYRAVIPENFCARVRVKVKDLLETLGRAAVIVDNRNISKVKVDICDKKMTVSASGIGSGITETLEVNHEGDPISMFFRTNYLAEAVKVVGKEEVDIYFTADRPAGKVVDGDDTYFSLILPLIKEAAEAAA</sequence>
<keyword evidence="9" id="KW-0238">DNA-binding</keyword>
<dbReference type="Gene3D" id="3.10.150.10">
    <property type="entry name" value="DNA Polymerase III, subunit A, domain 2"/>
    <property type="match status" value="1"/>
</dbReference>
<evidence type="ECO:0000313" key="15">
    <source>
        <dbReference type="Proteomes" id="UP000009229"/>
    </source>
</evidence>
<dbReference type="PANTHER" id="PTHR30478:SF0">
    <property type="entry name" value="BETA SLIDING CLAMP"/>
    <property type="match status" value="1"/>
</dbReference>
<organism evidence="14 15">
    <name type="scientific">Desulfofundulus kuznetsovii (strain DSM 6115 / VKM B-1805 / 17)</name>
    <name type="common">Desulfotomaculum kuznetsovii</name>
    <dbReference type="NCBI Taxonomy" id="760568"/>
    <lineage>
        <taxon>Bacteria</taxon>
        <taxon>Bacillati</taxon>
        <taxon>Bacillota</taxon>
        <taxon>Clostridia</taxon>
        <taxon>Eubacteriales</taxon>
        <taxon>Peptococcaceae</taxon>
        <taxon>Desulfofundulus</taxon>
    </lineage>
</organism>
<dbReference type="Pfam" id="PF00712">
    <property type="entry name" value="DNA_pol3_beta"/>
    <property type="match status" value="1"/>
</dbReference>
<evidence type="ECO:0000256" key="2">
    <source>
        <dbReference type="ARBA" id="ARBA00010752"/>
    </source>
</evidence>
<accession>A0AAU8PXB9</accession>
<evidence type="ECO:0000256" key="7">
    <source>
        <dbReference type="ARBA" id="ARBA00022705"/>
    </source>
</evidence>
<dbReference type="KEGG" id="dku:Desku_0914"/>
<protein>
    <recommendedName>
        <fullName evidence="3 10">Beta sliding clamp</fullName>
    </recommendedName>
</protein>
<dbReference type="InterPro" id="IPR022635">
    <property type="entry name" value="DNA_polIII_beta_C"/>
</dbReference>
<dbReference type="PANTHER" id="PTHR30478">
    <property type="entry name" value="DNA POLYMERASE III SUBUNIT BETA"/>
    <property type="match status" value="1"/>
</dbReference>
<feature type="domain" description="DNA polymerase III beta sliding clamp N-terminal" evidence="11">
    <location>
        <begin position="1"/>
        <end position="102"/>
    </location>
</feature>
<evidence type="ECO:0000256" key="9">
    <source>
        <dbReference type="ARBA" id="ARBA00023125"/>
    </source>
</evidence>
<keyword evidence="15" id="KW-1185">Reference proteome</keyword>
<dbReference type="PIRSF" id="PIRSF000804">
    <property type="entry name" value="DNA_pol_III_b"/>
    <property type="match status" value="1"/>
</dbReference>
<feature type="domain" description="DNA polymerase III beta sliding clamp central" evidence="12">
    <location>
        <begin position="125"/>
        <end position="235"/>
    </location>
</feature>
<comment type="subunit">
    <text evidence="10">Forms a ring-shaped head-to-tail homodimer around DNA.</text>
</comment>
<keyword evidence="4 10" id="KW-0963">Cytoplasm</keyword>
<dbReference type="GO" id="GO:0003677">
    <property type="term" value="F:DNA binding"/>
    <property type="evidence" value="ECO:0007669"/>
    <property type="project" value="UniProtKB-UniRule"/>
</dbReference>